<organism evidence="1 2">
    <name type="scientific">Paraburkholderia nemoris</name>
    <dbReference type="NCBI Taxonomy" id="2793076"/>
    <lineage>
        <taxon>Bacteria</taxon>
        <taxon>Pseudomonadati</taxon>
        <taxon>Pseudomonadota</taxon>
        <taxon>Betaproteobacteria</taxon>
        <taxon>Burkholderiales</taxon>
        <taxon>Burkholderiaceae</taxon>
        <taxon>Paraburkholderia</taxon>
    </lineage>
</organism>
<proteinExistence type="predicted"/>
<comment type="caution">
    <text evidence="1">The sequence shown here is derived from an EMBL/GenBank/DDBJ whole genome shotgun (WGS) entry which is preliminary data.</text>
</comment>
<protein>
    <submittedName>
        <fullName evidence="1">Uncharacterized protein</fullName>
    </submittedName>
</protein>
<evidence type="ECO:0000313" key="2">
    <source>
        <dbReference type="Proteomes" id="UP000673821"/>
    </source>
</evidence>
<reference evidence="1 2" key="1">
    <citation type="submission" date="2021-02" db="EMBL/GenBank/DDBJ databases">
        <authorList>
            <person name="Vanwijnsberghe S."/>
        </authorList>
    </citation>
    <scope>NUCLEOTIDE SEQUENCE [LARGE SCALE GENOMIC DNA]</scope>
    <source>
        <strain evidence="1 2">R-69776</strain>
    </source>
</reference>
<dbReference type="EMBL" id="CAJNBH010000002">
    <property type="protein sequence ID" value="CAE6709141.1"/>
    <property type="molecule type" value="Genomic_DNA"/>
</dbReference>
<accession>A0ABN7KSB5</accession>
<dbReference type="Proteomes" id="UP000673821">
    <property type="component" value="Unassembled WGS sequence"/>
</dbReference>
<evidence type="ECO:0000313" key="1">
    <source>
        <dbReference type="EMBL" id="CAE6709141.1"/>
    </source>
</evidence>
<gene>
    <name evidence="1" type="ORF">R69776_01018</name>
</gene>
<keyword evidence="2" id="KW-1185">Reference proteome</keyword>
<name>A0ABN7KSB5_9BURK</name>
<sequence length="51" mass="6246">MTDRFLVIAPREQERAGRSPWEKYELFSYQHRPAVRAARRRMSPERMRRAV</sequence>